<reference evidence="2 3" key="1">
    <citation type="submission" date="2024-06" db="EMBL/GenBank/DDBJ databases">
        <title>Genomic Encyclopedia of Type Strains, Phase IV (KMG-IV): sequencing the most valuable type-strain genomes for metagenomic binning, comparative biology and taxonomic classification.</title>
        <authorList>
            <person name="Goeker M."/>
        </authorList>
    </citation>
    <scope>NUCLEOTIDE SEQUENCE [LARGE SCALE GENOMIC DNA]</scope>
    <source>
        <strain evidence="2 3">DSM 29492</strain>
    </source>
</reference>
<dbReference type="Pfam" id="PF21757">
    <property type="entry name" value="DUF6870"/>
    <property type="match status" value="1"/>
</dbReference>
<accession>A0ABV2MA03</accession>
<dbReference type="RefSeq" id="WP_257465629.1">
    <property type="nucleotide sequence ID" value="NZ_JANJZT010000044.1"/>
</dbReference>
<keyword evidence="3" id="KW-1185">Reference proteome</keyword>
<name>A0ABV2MA03_9FIRM</name>
<proteinExistence type="predicted"/>
<evidence type="ECO:0000313" key="2">
    <source>
        <dbReference type="EMBL" id="MET3752312.1"/>
    </source>
</evidence>
<sequence length="80" mass="9317">MMTVEEMKAVDIRTVDRDTLVDIKNVKIDRSLPLEERVRSFVEQIKNPYCFRCGDAVVKTSFLDTDVTLEDCVESYLRNL</sequence>
<protein>
    <recommendedName>
        <fullName evidence="1">DUF6870 domain-containing protein</fullName>
    </recommendedName>
</protein>
<gene>
    <name evidence="2" type="ORF">ABID24_003582</name>
</gene>
<dbReference type="Proteomes" id="UP001549106">
    <property type="component" value="Unassembled WGS sequence"/>
</dbReference>
<evidence type="ECO:0000313" key="3">
    <source>
        <dbReference type="Proteomes" id="UP001549106"/>
    </source>
</evidence>
<organism evidence="2 3">
    <name type="scientific">Blautia caecimuris</name>
    <dbReference type="NCBI Taxonomy" id="1796615"/>
    <lineage>
        <taxon>Bacteria</taxon>
        <taxon>Bacillati</taxon>
        <taxon>Bacillota</taxon>
        <taxon>Clostridia</taxon>
        <taxon>Lachnospirales</taxon>
        <taxon>Lachnospiraceae</taxon>
        <taxon>Blautia</taxon>
    </lineage>
</organism>
<evidence type="ECO:0000259" key="1">
    <source>
        <dbReference type="Pfam" id="PF21757"/>
    </source>
</evidence>
<dbReference type="EMBL" id="JBEPMJ010000045">
    <property type="protein sequence ID" value="MET3752312.1"/>
    <property type="molecule type" value="Genomic_DNA"/>
</dbReference>
<dbReference type="InterPro" id="IPR049222">
    <property type="entry name" value="DUF6870"/>
</dbReference>
<comment type="caution">
    <text evidence="2">The sequence shown here is derived from an EMBL/GenBank/DDBJ whole genome shotgun (WGS) entry which is preliminary data.</text>
</comment>
<feature type="domain" description="DUF6870" evidence="1">
    <location>
        <begin position="7"/>
        <end position="77"/>
    </location>
</feature>